<evidence type="ECO:0000313" key="3">
    <source>
        <dbReference type="Proteomes" id="UP000602198"/>
    </source>
</evidence>
<dbReference type="Proteomes" id="UP000602198">
    <property type="component" value="Unassembled WGS sequence"/>
</dbReference>
<sequence length="280" mass="29905">MIERTAEYAGVRTRELLVSGSGDPIVLLHGYADSADTWRGVLRALAAAGRSAVAVDLPGFGLAAPREPGALTAQFEEFAAAVVRAHGPVVLVGNSLGAATALRIAARDRDGRVTAVICLDEPLLARHWLARVCRWREYTGLFDLIGALPISDRVVQWAVRKAVGVFIYGPGFVADPAFLTTAVRSVPDMAALAARGRDAVRYARENPIGHGVVVPVCPVLIVHGAKDRVIPVRAARELHALLPGSELVVLPQAGHCPQLDQPDEVVRLILETAQRARRIA</sequence>
<feature type="domain" description="AB hydrolase-1" evidence="1">
    <location>
        <begin position="25"/>
        <end position="267"/>
    </location>
</feature>
<dbReference type="Pfam" id="PF12697">
    <property type="entry name" value="Abhydrolase_6"/>
    <property type="match status" value="1"/>
</dbReference>
<dbReference type="PANTHER" id="PTHR43689:SF8">
    <property type="entry name" value="ALPHA_BETA-HYDROLASES SUPERFAMILY PROTEIN"/>
    <property type="match status" value="1"/>
</dbReference>
<dbReference type="PANTHER" id="PTHR43689">
    <property type="entry name" value="HYDROLASE"/>
    <property type="match status" value="1"/>
</dbReference>
<dbReference type="InterPro" id="IPR000639">
    <property type="entry name" value="Epox_hydrolase-like"/>
</dbReference>
<dbReference type="EMBL" id="JAERRJ010000004">
    <property type="protein sequence ID" value="MBL1075039.1"/>
    <property type="molecule type" value="Genomic_DNA"/>
</dbReference>
<evidence type="ECO:0000313" key="2">
    <source>
        <dbReference type="EMBL" id="MBL1075039.1"/>
    </source>
</evidence>
<dbReference type="InterPro" id="IPR029058">
    <property type="entry name" value="AB_hydrolase_fold"/>
</dbReference>
<comment type="caution">
    <text evidence="2">The sequence shown here is derived from an EMBL/GenBank/DDBJ whole genome shotgun (WGS) entry which is preliminary data.</text>
</comment>
<dbReference type="InterPro" id="IPR000073">
    <property type="entry name" value="AB_hydrolase_1"/>
</dbReference>
<dbReference type="SUPFAM" id="SSF53474">
    <property type="entry name" value="alpha/beta-Hydrolases"/>
    <property type="match status" value="1"/>
</dbReference>
<dbReference type="Gene3D" id="3.40.50.1820">
    <property type="entry name" value="alpha/beta hydrolase"/>
    <property type="match status" value="1"/>
</dbReference>
<organism evidence="2 3">
    <name type="scientific">Nocardia acididurans</name>
    <dbReference type="NCBI Taxonomy" id="2802282"/>
    <lineage>
        <taxon>Bacteria</taxon>
        <taxon>Bacillati</taxon>
        <taxon>Actinomycetota</taxon>
        <taxon>Actinomycetes</taxon>
        <taxon>Mycobacteriales</taxon>
        <taxon>Nocardiaceae</taxon>
        <taxon>Nocardia</taxon>
    </lineage>
</organism>
<name>A0ABS1M5G6_9NOCA</name>
<keyword evidence="2" id="KW-0378">Hydrolase</keyword>
<keyword evidence="3" id="KW-1185">Reference proteome</keyword>
<dbReference type="PRINTS" id="PR00111">
    <property type="entry name" value="ABHYDROLASE"/>
</dbReference>
<gene>
    <name evidence="2" type="ORF">JK358_11605</name>
</gene>
<reference evidence="2 3" key="1">
    <citation type="submission" date="2021-01" db="EMBL/GenBank/DDBJ databases">
        <title>WGS of actinomycetes isolated from Thailand.</title>
        <authorList>
            <person name="Thawai C."/>
        </authorList>
    </citation>
    <scope>NUCLEOTIDE SEQUENCE [LARGE SCALE GENOMIC DNA]</scope>
    <source>
        <strain evidence="2 3">LPG 2</strain>
    </source>
</reference>
<proteinExistence type="predicted"/>
<evidence type="ECO:0000259" key="1">
    <source>
        <dbReference type="Pfam" id="PF12697"/>
    </source>
</evidence>
<dbReference type="PRINTS" id="PR00412">
    <property type="entry name" value="EPOXHYDRLASE"/>
</dbReference>
<protein>
    <submittedName>
        <fullName evidence="2">Alpha/beta hydrolase</fullName>
    </submittedName>
</protein>
<dbReference type="GO" id="GO:0016787">
    <property type="term" value="F:hydrolase activity"/>
    <property type="evidence" value="ECO:0007669"/>
    <property type="project" value="UniProtKB-KW"/>
</dbReference>
<accession>A0ABS1M5G6</accession>